<sequence>MKARIEECIVHSPFPAAEIPCCLFYEAAKEALSKDPDKLALADGTASATRRELFVRMQRYAAGFQKHGLGPGHRVCVHLGNNVDNFVAMWACVFAGASVVLAKTSLTERELHYQLRDSDSTHILTEPAYAKKAAKAASSLQMKGFFATESTEGFVSTAEFRDLDEETFREVPAQDPRSCVLCICYTSGTTGLPKGVVSTHYGFMANIATEGSCLCWEGRDVVLVASPITHASGFIFITIGVLLGSTVVMTSPGSNLELVSQLVSKYKVTTLSILPGHLGLLVAEMQKSGSSLAGIRRISLSGGAFPETARRIVQATFSDLERVIHVYALTEAMGVVCSPSNYGTRGMDVGFPAPCSQIMIADMVTRQKLGPNQTGEICFRTPTLFKEYYKRPKDTAETIGKDGWCKTGDAGYYDEDGRLYIVQRLKEMIKCMDNQVVPSELEELILQEYSEHIFEVAVVGLGHAHYGEAPAAAVVLKENCGKKCDTEHLAKKIKATIADNLAVHKHLHGGVFFFDSLPKTDTGKVSRIALAKACELKMPHQ</sequence>
<accession>A0A023GL36</accession>
<name>A0A023GL36_AMBTT</name>
<dbReference type="InterPro" id="IPR000873">
    <property type="entry name" value="AMP-dep_synth/lig_dom"/>
</dbReference>
<reference evidence="5" key="1">
    <citation type="submission" date="2014-03" db="EMBL/GenBank/DDBJ databases">
        <title>The sialotranscriptome of Amblyomma triste, Amblyomma parvum and Amblyomma cajennense ticks, uncovered by 454-based RNA-seq.</title>
        <authorList>
            <person name="Garcia G.R."/>
            <person name="Gardinassi L.G."/>
            <person name="Ribeiro J.M."/>
            <person name="Anatriello E."/>
            <person name="Ferreira B.R."/>
            <person name="Moreira H.N."/>
            <person name="Mafra C."/>
            <person name="Olegario M.M."/>
            <person name="Szabo P.J."/>
            <person name="Miranda-Santos I.K."/>
            <person name="Maruyama S.R."/>
        </authorList>
    </citation>
    <scope>NUCLEOTIDE SEQUENCE</scope>
    <source>
        <strain evidence="5">Mato Grasso do Sul</strain>
        <tissue evidence="5">Salivary glands</tissue>
    </source>
</reference>
<dbReference type="SUPFAM" id="SSF56801">
    <property type="entry name" value="Acetyl-CoA synthetase-like"/>
    <property type="match status" value="1"/>
</dbReference>
<dbReference type="EMBL" id="GBBM01000801">
    <property type="protein sequence ID" value="JAC34617.1"/>
    <property type="molecule type" value="mRNA"/>
</dbReference>
<dbReference type="Pfam" id="PF00501">
    <property type="entry name" value="AMP-binding"/>
    <property type="match status" value="1"/>
</dbReference>
<dbReference type="PROSITE" id="PS00455">
    <property type="entry name" value="AMP_BINDING"/>
    <property type="match status" value="1"/>
</dbReference>
<dbReference type="GO" id="GO:0016405">
    <property type="term" value="F:CoA-ligase activity"/>
    <property type="evidence" value="ECO:0007669"/>
    <property type="project" value="TreeGrafter"/>
</dbReference>
<dbReference type="InterPro" id="IPR020845">
    <property type="entry name" value="AMP-binding_CS"/>
</dbReference>
<feature type="domain" description="AMP-binding enzyme C-terminal" evidence="4">
    <location>
        <begin position="452"/>
        <end position="524"/>
    </location>
</feature>
<dbReference type="Gene3D" id="3.30.300.30">
    <property type="match status" value="1"/>
</dbReference>
<dbReference type="InterPro" id="IPR045851">
    <property type="entry name" value="AMP-bd_C_sf"/>
</dbReference>
<dbReference type="Pfam" id="PF13193">
    <property type="entry name" value="AMP-binding_C"/>
    <property type="match status" value="1"/>
</dbReference>
<dbReference type="InterPro" id="IPR042099">
    <property type="entry name" value="ANL_N_sf"/>
</dbReference>
<protein>
    <submittedName>
        <fullName evidence="5">Putative acyl-coa synthetase</fullName>
    </submittedName>
</protein>
<feature type="domain" description="AMP-dependent synthetase/ligase" evidence="3">
    <location>
        <begin position="30"/>
        <end position="389"/>
    </location>
</feature>
<dbReference type="InterPro" id="IPR025110">
    <property type="entry name" value="AMP-bd_C"/>
</dbReference>
<evidence type="ECO:0000256" key="2">
    <source>
        <dbReference type="ARBA" id="ARBA00023140"/>
    </source>
</evidence>
<evidence type="ECO:0000259" key="4">
    <source>
        <dbReference type="Pfam" id="PF13193"/>
    </source>
</evidence>
<dbReference type="PANTHER" id="PTHR24096">
    <property type="entry name" value="LONG-CHAIN-FATTY-ACID--COA LIGASE"/>
    <property type="match status" value="1"/>
</dbReference>
<organism evidence="5">
    <name type="scientific">Amblyomma triste</name>
    <name type="common">Neotropical tick</name>
    <dbReference type="NCBI Taxonomy" id="251400"/>
    <lineage>
        <taxon>Eukaryota</taxon>
        <taxon>Metazoa</taxon>
        <taxon>Ecdysozoa</taxon>
        <taxon>Arthropoda</taxon>
        <taxon>Chelicerata</taxon>
        <taxon>Arachnida</taxon>
        <taxon>Acari</taxon>
        <taxon>Parasitiformes</taxon>
        <taxon>Ixodida</taxon>
        <taxon>Ixodoidea</taxon>
        <taxon>Ixodidae</taxon>
        <taxon>Amblyomminae</taxon>
        <taxon>Amblyomma</taxon>
    </lineage>
</organism>
<comment type="subcellular location">
    <subcellularLocation>
        <location evidence="1">Peroxisome</location>
    </subcellularLocation>
</comment>
<dbReference type="GO" id="GO:0005777">
    <property type="term" value="C:peroxisome"/>
    <property type="evidence" value="ECO:0007669"/>
    <property type="project" value="UniProtKB-SubCell"/>
</dbReference>
<dbReference type="PANTHER" id="PTHR24096:SF422">
    <property type="entry name" value="BCDNA.GH02901"/>
    <property type="match status" value="1"/>
</dbReference>
<dbReference type="AlphaFoldDB" id="A0A023GL36"/>
<evidence type="ECO:0000313" key="5">
    <source>
        <dbReference type="EMBL" id="JAC34617.1"/>
    </source>
</evidence>
<dbReference type="Gene3D" id="3.40.50.12780">
    <property type="entry name" value="N-terminal domain of ligase-like"/>
    <property type="match status" value="1"/>
</dbReference>
<evidence type="ECO:0000256" key="1">
    <source>
        <dbReference type="ARBA" id="ARBA00004275"/>
    </source>
</evidence>
<proteinExistence type="evidence at transcript level"/>
<evidence type="ECO:0000259" key="3">
    <source>
        <dbReference type="Pfam" id="PF00501"/>
    </source>
</evidence>
<keyword evidence="2" id="KW-0576">Peroxisome</keyword>